<sequence>MNKIALWSLLALLIVACGKDPEKTMVVTGNIAGLKKGTLYLQKIQDSSLVALDSLEISGDGKFSFQTTLDSPELFYLYLKKEDKNDYNDRISFFGEAGTITINTQWNAFEGKAKISGSKTQEKLEEYRQVMSKFNTRNLELVQASSRPEYREDSIAMDSLNQLNEKNILRGYLYALNFALNNKDSEVAPFIALTEVPDANKKYLDSIYNALTPEVANSKYGRALSDYLQSRQDEE</sequence>
<reference evidence="2 3" key="1">
    <citation type="submission" date="2019-03" db="EMBL/GenBank/DDBJ databases">
        <title>Genomic Encyclopedia of Archaeal and Bacterial Type Strains, Phase II (KMG-II): from individual species to whole genera.</title>
        <authorList>
            <person name="Goeker M."/>
        </authorList>
    </citation>
    <scope>NUCLEOTIDE SEQUENCE [LARGE SCALE GENOMIC DNA]</scope>
    <source>
        <strain evidence="2 3">DSM 18435</strain>
    </source>
</reference>
<protein>
    <submittedName>
        <fullName evidence="2">Uncharacterized protein DUF4369</fullName>
    </submittedName>
</protein>
<dbReference type="Pfam" id="PF14289">
    <property type="entry name" value="DUF4369"/>
    <property type="match status" value="1"/>
</dbReference>
<evidence type="ECO:0000313" key="3">
    <source>
        <dbReference type="Proteomes" id="UP000295468"/>
    </source>
</evidence>
<dbReference type="OrthoDB" id="1143206at2"/>
<evidence type="ECO:0000259" key="1">
    <source>
        <dbReference type="Pfam" id="PF14289"/>
    </source>
</evidence>
<dbReference type="EMBL" id="SNYI01000002">
    <property type="protein sequence ID" value="TDQ30838.1"/>
    <property type="molecule type" value="Genomic_DNA"/>
</dbReference>
<dbReference type="AlphaFoldDB" id="A0A4R6TLZ1"/>
<dbReference type="PROSITE" id="PS51257">
    <property type="entry name" value="PROKAR_LIPOPROTEIN"/>
    <property type="match status" value="1"/>
</dbReference>
<feature type="domain" description="DUF4369" evidence="1">
    <location>
        <begin position="26"/>
        <end position="124"/>
    </location>
</feature>
<name>A0A4R6TLZ1_9FLAO</name>
<evidence type="ECO:0000313" key="2">
    <source>
        <dbReference type="EMBL" id="TDQ30838.1"/>
    </source>
</evidence>
<proteinExistence type="predicted"/>
<accession>A0A4R6TLZ1</accession>
<keyword evidence="3" id="KW-1185">Reference proteome</keyword>
<dbReference type="RefSeq" id="WP_133643712.1">
    <property type="nucleotide sequence ID" value="NZ_SNYI01000002.1"/>
</dbReference>
<comment type="caution">
    <text evidence="2">The sequence shown here is derived from an EMBL/GenBank/DDBJ whole genome shotgun (WGS) entry which is preliminary data.</text>
</comment>
<gene>
    <name evidence="2" type="ORF">CLV82_1534</name>
</gene>
<organism evidence="2 3">
    <name type="scientific">Zeaxanthinibacter enoshimensis</name>
    <dbReference type="NCBI Taxonomy" id="392009"/>
    <lineage>
        <taxon>Bacteria</taxon>
        <taxon>Pseudomonadati</taxon>
        <taxon>Bacteroidota</taxon>
        <taxon>Flavobacteriia</taxon>
        <taxon>Flavobacteriales</taxon>
        <taxon>Flavobacteriaceae</taxon>
        <taxon>Zeaxanthinibacter</taxon>
    </lineage>
</organism>
<dbReference type="InterPro" id="IPR025380">
    <property type="entry name" value="DUF4369"/>
</dbReference>
<dbReference type="Proteomes" id="UP000295468">
    <property type="component" value="Unassembled WGS sequence"/>
</dbReference>